<evidence type="ECO:0000259" key="6">
    <source>
        <dbReference type="Pfam" id="PF12698"/>
    </source>
</evidence>
<dbReference type="PANTHER" id="PTHR43077">
    <property type="entry name" value="TRANSPORT PERMEASE YVFS-RELATED"/>
    <property type="match status" value="1"/>
</dbReference>
<feature type="transmembrane region" description="Helical" evidence="5">
    <location>
        <begin position="550"/>
        <end position="569"/>
    </location>
</feature>
<dbReference type="InterPro" id="IPR051328">
    <property type="entry name" value="T7SS_ABC-Transporter"/>
</dbReference>
<dbReference type="NCBIfam" id="TIGR03061">
    <property type="entry name" value="pip_yhgE_Nterm"/>
    <property type="match status" value="1"/>
</dbReference>
<comment type="caution">
    <text evidence="7">The sequence shown here is derived from an EMBL/GenBank/DDBJ whole genome shotgun (WGS) entry which is preliminary data.</text>
</comment>
<sequence length="775" mass="79725">MRNIVRILRRDVMRLARVPAAWVIILGLTVLPAFYAWVNVLGFWDPYANTAGVRVAVANEDRGAGDDALGEVDLGATIVDSLRGNGELGWTFVDRDEAMHQVRAGDAYAAIVIPEDFSERLVAVIHGDLADGRPQLDYYVNEKVSPIAPKVTDTAATTVDRQVNAAFVSAASEAVTQAVNRLGGQADRLAAQTTDDARTALERADDGIATARARIAAFIGDDADGGTGNSTGDAGTADGATGDVTAADTLQRARDTLQSLSRLGGDASTALTAASGLLADTQTGLNDFATSSSTALATGESLLAQAAHQATGTLSGLSAAVVTANGQVAGSLATLRDMNERNAALIDDLNALAASLPDGGDGVAQAIDALRDANTTLGGTIDDLDTLNAGIATTASDTGTLADDLGDAADTALKTAADARTGLTGGALPQMGGGLGSLAVAAGAIGGQLTAQGTLTDQALLIVDQLDQALDQADTALRDTDEALAGVQSRLATLRTDLDALASASTLSSLFGGGDGLDVDAIATFMTAPAVLDERVVYPVDSYGSGMAPLFTNLAMWAGAFMLIALLRLETDGEGIDGMTATQAYLGRWLLLALLAAAQGLIVTVGDLAIGVQTANAAVFVLTGVIAAVTYSAIAYMLAVTLQHVGKALVMAMIIVQIPGAGGMYPIEMMPGFFRALHPFFPFTYAIDAMREAIGGFYGDAWVTAVLHLLVFAAVSFAIGIVVRPLMADANRAFTRRVAETGILNGEPVTDAWPSRIATHARAARRRHAAGKERP</sequence>
<dbReference type="Pfam" id="PF12698">
    <property type="entry name" value="ABC2_membrane_3"/>
    <property type="match status" value="2"/>
</dbReference>
<dbReference type="PANTHER" id="PTHR43077:SF10">
    <property type="entry name" value="TRANSPORT PERMEASE PROTEIN"/>
    <property type="match status" value="1"/>
</dbReference>
<feature type="transmembrane region" description="Helical" evidence="5">
    <location>
        <begin position="648"/>
        <end position="667"/>
    </location>
</feature>
<dbReference type="NCBIfam" id="TIGR03062">
    <property type="entry name" value="pip_yhgE_Cterm"/>
    <property type="match status" value="1"/>
</dbReference>
<proteinExistence type="predicted"/>
<feature type="domain" description="ABC-2 type transporter transmembrane" evidence="6">
    <location>
        <begin position="25"/>
        <end position="170"/>
    </location>
</feature>
<organism evidence="7 8">
    <name type="scientific">Bifidobacterium phasiani</name>
    <dbReference type="NCBI Taxonomy" id="2834431"/>
    <lineage>
        <taxon>Bacteria</taxon>
        <taxon>Bacillati</taxon>
        <taxon>Actinomycetota</taxon>
        <taxon>Actinomycetes</taxon>
        <taxon>Bifidobacteriales</taxon>
        <taxon>Bifidobacteriaceae</taxon>
        <taxon>Bifidobacterium</taxon>
    </lineage>
</organism>
<keyword evidence="8" id="KW-1185">Reference proteome</keyword>
<feature type="transmembrane region" description="Helical" evidence="5">
    <location>
        <begin position="705"/>
        <end position="727"/>
    </location>
</feature>
<keyword evidence="4 5" id="KW-0472">Membrane</keyword>
<keyword evidence="2 5" id="KW-0812">Transmembrane</keyword>
<accession>A0ABS6W8R5</accession>
<evidence type="ECO:0000313" key="7">
    <source>
        <dbReference type="EMBL" id="MBW3082580.1"/>
    </source>
</evidence>
<evidence type="ECO:0000313" key="8">
    <source>
        <dbReference type="Proteomes" id="UP000812844"/>
    </source>
</evidence>
<dbReference type="InterPro" id="IPR017500">
    <property type="entry name" value="Phage_infect_YhgE_N"/>
</dbReference>
<keyword evidence="3 5" id="KW-1133">Transmembrane helix</keyword>
<feature type="transmembrane region" description="Helical" evidence="5">
    <location>
        <begin position="617"/>
        <end position="639"/>
    </location>
</feature>
<feature type="transmembrane region" description="Helical" evidence="5">
    <location>
        <begin position="589"/>
        <end position="611"/>
    </location>
</feature>
<dbReference type="RefSeq" id="WP_219080892.1">
    <property type="nucleotide sequence ID" value="NZ_JAHBBD010000006.1"/>
</dbReference>
<reference evidence="7 8" key="1">
    <citation type="submission" date="2021-05" db="EMBL/GenBank/DDBJ databases">
        <title>Phylogenetic classification of ten novel species belonging to the genus Bifidobacterium comprising B. colchicus sp. nov., B. abeli sp. nov., B. bicoloris sp. nov., B. guerezis sp. nov., B. rosaliae sp. nov., B. santillanensis sp. nov., B. argentati sp. nov., B. amazzoni sp. nov., B. pluviali sp. nov., and B. pinnaculum sp. nov.</title>
        <authorList>
            <person name="Lugli G.A."/>
            <person name="Ruiz Garcia L."/>
            <person name="Margolles A."/>
            <person name="Ventura M."/>
        </authorList>
    </citation>
    <scope>NUCLEOTIDE SEQUENCE [LARGE SCALE GENOMIC DNA]</scope>
    <source>
        <strain evidence="7 8">6T3</strain>
    </source>
</reference>
<evidence type="ECO:0000256" key="3">
    <source>
        <dbReference type="ARBA" id="ARBA00022989"/>
    </source>
</evidence>
<dbReference type="EMBL" id="JAHBBD010000006">
    <property type="protein sequence ID" value="MBW3082580.1"/>
    <property type="molecule type" value="Genomic_DNA"/>
</dbReference>
<feature type="domain" description="ABC-2 type transporter transmembrane" evidence="6">
    <location>
        <begin position="539"/>
        <end position="721"/>
    </location>
</feature>
<comment type="subcellular location">
    <subcellularLocation>
        <location evidence="1">Membrane</location>
        <topology evidence="1">Multi-pass membrane protein</topology>
    </subcellularLocation>
</comment>
<evidence type="ECO:0000256" key="5">
    <source>
        <dbReference type="SAM" id="Phobius"/>
    </source>
</evidence>
<feature type="transmembrane region" description="Helical" evidence="5">
    <location>
        <begin position="21"/>
        <end position="44"/>
    </location>
</feature>
<dbReference type="InterPro" id="IPR017501">
    <property type="entry name" value="Phage_infect_YhgE_C"/>
</dbReference>
<dbReference type="Proteomes" id="UP000812844">
    <property type="component" value="Unassembled WGS sequence"/>
</dbReference>
<evidence type="ECO:0000256" key="4">
    <source>
        <dbReference type="ARBA" id="ARBA00023136"/>
    </source>
</evidence>
<evidence type="ECO:0000256" key="1">
    <source>
        <dbReference type="ARBA" id="ARBA00004141"/>
    </source>
</evidence>
<protein>
    <submittedName>
        <fullName evidence="7">YhgE/Pip domain-containing protein</fullName>
    </submittedName>
</protein>
<dbReference type="InterPro" id="IPR013525">
    <property type="entry name" value="ABC2_TM"/>
</dbReference>
<name>A0ABS6W8R5_9BIFI</name>
<gene>
    <name evidence="7" type="ORF">KIH73_04155</name>
</gene>
<evidence type="ECO:0000256" key="2">
    <source>
        <dbReference type="ARBA" id="ARBA00022692"/>
    </source>
</evidence>